<dbReference type="AlphaFoldDB" id="A0A340XVZ2"/>
<dbReference type="GO" id="GO:0005654">
    <property type="term" value="C:nucleoplasm"/>
    <property type="evidence" value="ECO:0007669"/>
    <property type="project" value="TreeGrafter"/>
</dbReference>
<feature type="region of interest" description="Disordered" evidence="1">
    <location>
        <begin position="1"/>
        <end position="54"/>
    </location>
</feature>
<name>A0A340XVZ2_LIPVE</name>
<dbReference type="GO" id="GO:0006355">
    <property type="term" value="P:regulation of DNA-templated transcription"/>
    <property type="evidence" value="ECO:0007669"/>
    <property type="project" value="InterPro"/>
</dbReference>
<organism evidence="2 3">
    <name type="scientific">Lipotes vexillifer</name>
    <name type="common">Yangtze river dolphin</name>
    <dbReference type="NCBI Taxonomy" id="118797"/>
    <lineage>
        <taxon>Eukaryota</taxon>
        <taxon>Metazoa</taxon>
        <taxon>Chordata</taxon>
        <taxon>Craniata</taxon>
        <taxon>Vertebrata</taxon>
        <taxon>Euteleostomi</taxon>
        <taxon>Mammalia</taxon>
        <taxon>Eutheria</taxon>
        <taxon>Laurasiatheria</taxon>
        <taxon>Artiodactyla</taxon>
        <taxon>Whippomorpha</taxon>
        <taxon>Cetacea</taxon>
        <taxon>Odontoceti</taxon>
        <taxon>Lipotidae</taxon>
        <taxon>Lipotes</taxon>
    </lineage>
</organism>
<dbReference type="STRING" id="118797.A0A340XVZ2"/>
<gene>
    <name evidence="3" type="primary">ITGB3BP</name>
</gene>
<dbReference type="PANTHER" id="PTHR15581">
    <property type="entry name" value="CENTROMERE PROTEIN R"/>
    <property type="match status" value="1"/>
</dbReference>
<dbReference type="CTD" id="23421"/>
<dbReference type="OrthoDB" id="8839831at2759"/>
<dbReference type="FunCoup" id="A0A340XVZ2">
    <property type="interactions" value="654"/>
</dbReference>
<dbReference type="InParanoid" id="A0A340XVZ2"/>
<dbReference type="RefSeq" id="XP_007464362.1">
    <property type="nucleotide sequence ID" value="XM_007464300.1"/>
</dbReference>
<evidence type="ECO:0000256" key="1">
    <source>
        <dbReference type="SAM" id="MobiDB-lite"/>
    </source>
</evidence>
<feature type="compositionally biased region" description="Basic and acidic residues" evidence="1">
    <location>
        <begin position="8"/>
        <end position="21"/>
    </location>
</feature>
<dbReference type="PANTHER" id="PTHR15581:SF0">
    <property type="entry name" value="CENTROMERE PROTEIN R"/>
    <property type="match status" value="1"/>
</dbReference>
<sequence>MQVAKGKPNSDEQSGRRDRQRAACYLTAGHKRGSAANSPQGFRNPLTAAGRVTNGGAKSHLGKLHVKVILKENSFDSSKITRKISVTAYSPTTGTCQMSPFASPTSSKEQENKNGPSDGKRKNWNHFSITERKESTTEDNDEFMVLLSKVEKSSDEFMEIMQNLSNIQALEDSRELENLIGISHTSGVLKREMQKTKDLLTKVTKQKLFEKKNSELPNKASQHLDSCEFLKTILNRGTVSPL</sequence>
<feature type="compositionally biased region" description="Polar residues" evidence="1">
    <location>
        <begin position="91"/>
        <end position="107"/>
    </location>
</feature>
<accession>A0A340XVZ2</accession>
<proteinExistence type="predicted"/>
<evidence type="ECO:0000313" key="2">
    <source>
        <dbReference type="Proteomes" id="UP000265300"/>
    </source>
</evidence>
<dbReference type="GO" id="GO:0034080">
    <property type="term" value="P:CENP-A containing chromatin assembly"/>
    <property type="evidence" value="ECO:0007669"/>
    <property type="project" value="InterPro"/>
</dbReference>
<dbReference type="InterPro" id="IPR009601">
    <property type="entry name" value="CENP-R"/>
</dbReference>
<dbReference type="Pfam" id="PF06729">
    <property type="entry name" value="CENP-R"/>
    <property type="match status" value="1"/>
</dbReference>
<reference evidence="3" key="1">
    <citation type="submission" date="2025-08" db="UniProtKB">
        <authorList>
            <consortium name="RefSeq"/>
        </authorList>
    </citation>
    <scope>IDENTIFICATION</scope>
</reference>
<evidence type="ECO:0000313" key="3">
    <source>
        <dbReference type="RefSeq" id="XP_007464362.1"/>
    </source>
</evidence>
<dbReference type="GeneID" id="103068474"/>
<dbReference type="KEGG" id="lve:103068474"/>
<feature type="region of interest" description="Disordered" evidence="1">
    <location>
        <begin position="91"/>
        <end position="135"/>
    </location>
</feature>
<protein>
    <submittedName>
        <fullName evidence="3">Centromere protein R</fullName>
    </submittedName>
</protein>
<dbReference type="Proteomes" id="UP000265300">
    <property type="component" value="Unplaced"/>
</dbReference>
<keyword evidence="2" id="KW-1185">Reference proteome</keyword>